<dbReference type="AlphaFoldDB" id="A0A329TFG0"/>
<organism evidence="1 2">
    <name type="scientific">Faecalibacterium prausnitzii</name>
    <dbReference type="NCBI Taxonomy" id="853"/>
    <lineage>
        <taxon>Bacteria</taxon>
        <taxon>Bacillati</taxon>
        <taxon>Bacillota</taxon>
        <taxon>Clostridia</taxon>
        <taxon>Eubacteriales</taxon>
        <taxon>Oscillospiraceae</taxon>
        <taxon>Faecalibacterium</taxon>
    </lineage>
</organism>
<comment type="caution">
    <text evidence="1">The sequence shown here is derived from an EMBL/GenBank/DDBJ whole genome shotgun (WGS) entry which is preliminary data.</text>
</comment>
<dbReference type="EMBL" id="PRKZ01000010">
    <property type="protein sequence ID" value="RAW48132.1"/>
    <property type="molecule type" value="Genomic_DNA"/>
</dbReference>
<proteinExistence type="predicted"/>
<name>A0A329TFG0_9FIRM</name>
<reference evidence="1 2" key="1">
    <citation type="submission" date="2018-02" db="EMBL/GenBank/DDBJ databases">
        <title>Complete genome sequencing of Faecalibacterium prausnitzii strains isolated from the human gut.</title>
        <authorList>
            <person name="Fitzgerald B.C."/>
            <person name="Shkoporov A.N."/>
            <person name="Ross P.R."/>
            <person name="Hill C."/>
        </authorList>
    </citation>
    <scope>NUCLEOTIDE SEQUENCE [LARGE SCALE GENOMIC DNA]</scope>
    <source>
        <strain evidence="1 2">APC942/8-14-2</strain>
    </source>
</reference>
<sequence length="69" mass="7794">MERQTCPEIGWYQSFGLAVYCARPGSQVLLTALFDISLDRAFVERLAEDCTRFQLDPVHLMDVAEDALA</sequence>
<evidence type="ECO:0000313" key="1">
    <source>
        <dbReference type="EMBL" id="RAW48132.1"/>
    </source>
</evidence>
<protein>
    <submittedName>
        <fullName evidence="1">Uncharacterized protein</fullName>
    </submittedName>
</protein>
<gene>
    <name evidence="1" type="ORF">C4N25_11895</name>
</gene>
<evidence type="ECO:0000313" key="2">
    <source>
        <dbReference type="Proteomes" id="UP000251634"/>
    </source>
</evidence>
<dbReference type="Pfam" id="PF20124">
    <property type="entry name" value="DUF6514"/>
    <property type="match status" value="1"/>
</dbReference>
<dbReference type="InterPro" id="IPR017016">
    <property type="entry name" value="UCP033595"/>
</dbReference>
<accession>A0A329TFG0</accession>
<dbReference type="Proteomes" id="UP000251634">
    <property type="component" value="Unassembled WGS sequence"/>
</dbReference>